<evidence type="ECO:0000256" key="4">
    <source>
        <dbReference type="ARBA" id="ARBA00023163"/>
    </source>
</evidence>
<protein>
    <submittedName>
        <fullName evidence="7">Transcriptional regulator</fullName>
    </submittedName>
</protein>
<dbReference type="AlphaFoldDB" id="A0A3M4W647"/>
<keyword evidence="3" id="KW-0238">DNA-binding</keyword>
<dbReference type="Proteomes" id="UP000278332">
    <property type="component" value="Unassembled WGS sequence"/>
</dbReference>
<dbReference type="InterPro" id="IPR000847">
    <property type="entry name" value="LysR_HTH_N"/>
</dbReference>
<dbReference type="Pfam" id="PF03466">
    <property type="entry name" value="LysR_substrate"/>
    <property type="match status" value="1"/>
</dbReference>
<organism evidence="7 8">
    <name type="scientific">Pseudomonas cichorii</name>
    <dbReference type="NCBI Taxonomy" id="36746"/>
    <lineage>
        <taxon>Bacteria</taxon>
        <taxon>Pseudomonadati</taxon>
        <taxon>Pseudomonadota</taxon>
        <taxon>Gammaproteobacteria</taxon>
        <taxon>Pseudomonadales</taxon>
        <taxon>Pseudomonadaceae</taxon>
        <taxon>Pseudomonas</taxon>
    </lineage>
</organism>
<dbReference type="Gene3D" id="3.40.190.290">
    <property type="match status" value="1"/>
</dbReference>
<dbReference type="SUPFAM" id="SSF53850">
    <property type="entry name" value="Periplasmic binding protein-like II"/>
    <property type="match status" value="1"/>
</dbReference>
<dbReference type="InterPro" id="IPR058163">
    <property type="entry name" value="LysR-type_TF_proteobact-type"/>
</dbReference>
<dbReference type="EMBL" id="RBRY01000055">
    <property type="protein sequence ID" value="RMR59466.1"/>
    <property type="molecule type" value="Genomic_DNA"/>
</dbReference>
<evidence type="ECO:0000259" key="5">
    <source>
        <dbReference type="PROSITE" id="PS50931"/>
    </source>
</evidence>
<dbReference type="InterPro" id="IPR036388">
    <property type="entry name" value="WH-like_DNA-bd_sf"/>
</dbReference>
<dbReference type="FunFam" id="1.10.10.10:FF:000001">
    <property type="entry name" value="LysR family transcriptional regulator"/>
    <property type="match status" value="1"/>
</dbReference>
<dbReference type="Pfam" id="PF00126">
    <property type="entry name" value="HTH_1"/>
    <property type="match status" value="1"/>
</dbReference>
<keyword evidence="4" id="KW-0804">Transcription</keyword>
<evidence type="ECO:0000313" key="9">
    <source>
        <dbReference type="Proteomes" id="UP000614982"/>
    </source>
</evidence>
<sequence length="327" mass="35928">MLESLSSKTNEWNDKHPMDILGLINSFIRVVETGSIAAAARAQGMSAAAVSQSISRLETHLGVRLLSRTTRRMALTESGMRYFEKVRHIPHDIELASHAATVATEPQGPLCIATTAAFGRHVLAPLIPAFKAAYPRIDIELISTDRRVDHRLEGVDVSIRIEPQLSDGLVARRIASRPFLFCASPDYLDRAGMPTSIDDLKQHACLVFRYPTDGRFLPWNFMVNGKRVEAKVNPGFVCDDIDMLAQIAVNGGGIARLASFIAQPHLDSGRLLPLFEPDNRNTACAESEPMDIYACVAERSALNAKVRAFIEFLEKALQTPPAQGLGR</sequence>
<dbReference type="GO" id="GO:0006351">
    <property type="term" value="P:DNA-templated transcription"/>
    <property type="evidence" value="ECO:0007669"/>
    <property type="project" value="TreeGrafter"/>
</dbReference>
<dbReference type="PROSITE" id="PS50931">
    <property type="entry name" value="HTH_LYSR"/>
    <property type="match status" value="1"/>
</dbReference>
<name>A0A3M4W647_PSECI</name>
<comment type="similarity">
    <text evidence="1">Belongs to the LysR transcriptional regulatory family.</text>
</comment>
<evidence type="ECO:0000313" key="6">
    <source>
        <dbReference type="EMBL" id="GFM95047.1"/>
    </source>
</evidence>
<evidence type="ECO:0000256" key="2">
    <source>
        <dbReference type="ARBA" id="ARBA00023015"/>
    </source>
</evidence>
<proteinExistence type="inferred from homology"/>
<dbReference type="GO" id="GO:0043565">
    <property type="term" value="F:sequence-specific DNA binding"/>
    <property type="evidence" value="ECO:0007669"/>
    <property type="project" value="TreeGrafter"/>
</dbReference>
<reference evidence="6 9" key="2">
    <citation type="submission" date="2020-05" db="EMBL/GenBank/DDBJ databases">
        <title>Genetic diversity of Pseudomonas cichorii.</title>
        <authorList>
            <person name="Tani S."/>
            <person name="Yagi H."/>
            <person name="Hashimoto S."/>
            <person name="Iiyama K."/>
            <person name="Furuya N."/>
        </authorList>
    </citation>
    <scope>NUCLEOTIDE SEQUENCE [LARGE SCALE GENOMIC DNA]</scope>
    <source>
        <strain evidence="6 9">LMG 2162</strain>
    </source>
</reference>
<evidence type="ECO:0000256" key="1">
    <source>
        <dbReference type="ARBA" id="ARBA00009437"/>
    </source>
</evidence>
<feature type="domain" description="HTH lysR-type" evidence="5">
    <location>
        <begin position="19"/>
        <end position="76"/>
    </location>
</feature>
<dbReference type="PANTHER" id="PTHR30537">
    <property type="entry name" value="HTH-TYPE TRANSCRIPTIONAL REGULATOR"/>
    <property type="match status" value="1"/>
</dbReference>
<dbReference type="SUPFAM" id="SSF46785">
    <property type="entry name" value="Winged helix' DNA-binding domain"/>
    <property type="match status" value="1"/>
</dbReference>
<reference evidence="7 8" key="1">
    <citation type="submission" date="2018-08" db="EMBL/GenBank/DDBJ databases">
        <title>Recombination of ecologically and evolutionarily significant loci maintains genetic cohesion in the Pseudomonas syringae species complex.</title>
        <authorList>
            <person name="Dillon M."/>
            <person name="Thakur S."/>
            <person name="Almeida R.N.D."/>
            <person name="Weir B.S."/>
            <person name="Guttman D.S."/>
        </authorList>
    </citation>
    <scope>NUCLEOTIDE SEQUENCE [LARGE SCALE GENOMIC DNA]</scope>
    <source>
        <strain evidence="7 8">ICMP 6917</strain>
    </source>
</reference>
<dbReference type="CDD" id="cd08422">
    <property type="entry name" value="PBP2_CrgA_like"/>
    <property type="match status" value="1"/>
</dbReference>
<dbReference type="GO" id="GO:0003700">
    <property type="term" value="F:DNA-binding transcription factor activity"/>
    <property type="evidence" value="ECO:0007669"/>
    <property type="project" value="InterPro"/>
</dbReference>
<dbReference type="PANTHER" id="PTHR30537:SF17">
    <property type="entry name" value="LYSR-FAMILY REGULATORY PROTEIN"/>
    <property type="match status" value="1"/>
</dbReference>
<dbReference type="InterPro" id="IPR005119">
    <property type="entry name" value="LysR_subst-bd"/>
</dbReference>
<dbReference type="Proteomes" id="UP000614982">
    <property type="component" value="Unassembled WGS sequence"/>
</dbReference>
<dbReference type="Gene3D" id="1.10.10.10">
    <property type="entry name" value="Winged helix-like DNA-binding domain superfamily/Winged helix DNA-binding domain"/>
    <property type="match status" value="1"/>
</dbReference>
<gene>
    <name evidence="7" type="ORF">ALP84_00527</name>
    <name evidence="6" type="ORF">PSCICP_50190</name>
</gene>
<dbReference type="EMBL" id="BLWA01000027">
    <property type="protein sequence ID" value="GFM95047.1"/>
    <property type="molecule type" value="Genomic_DNA"/>
</dbReference>
<dbReference type="InterPro" id="IPR036390">
    <property type="entry name" value="WH_DNA-bd_sf"/>
</dbReference>
<evidence type="ECO:0000313" key="8">
    <source>
        <dbReference type="Proteomes" id="UP000278332"/>
    </source>
</evidence>
<keyword evidence="2" id="KW-0805">Transcription regulation</keyword>
<keyword evidence="9" id="KW-1185">Reference proteome</keyword>
<accession>A0A3M4W647</accession>
<evidence type="ECO:0000313" key="7">
    <source>
        <dbReference type="EMBL" id="RMR59466.1"/>
    </source>
</evidence>
<evidence type="ECO:0000256" key="3">
    <source>
        <dbReference type="ARBA" id="ARBA00023125"/>
    </source>
</evidence>
<comment type="caution">
    <text evidence="7">The sequence shown here is derived from an EMBL/GenBank/DDBJ whole genome shotgun (WGS) entry which is preliminary data.</text>
</comment>